<gene>
    <name evidence="4" type="ORF">HNR40_008113</name>
</gene>
<feature type="domain" description="DDE Tnp4" evidence="3">
    <location>
        <begin position="1"/>
        <end position="98"/>
    </location>
</feature>
<dbReference type="Pfam" id="PF13359">
    <property type="entry name" value="DDE_Tnp_4"/>
    <property type="match status" value="1"/>
</dbReference>
<evidence type="ECO:0000313" key="4">
    <source>
        <dbReference type="EMBL" id="MBB5082617.1"/>
    </source>
</evidence>
<dbReference type="EMBL" id="JACHIN010000014">
    <property type="protein sequence ID" value="MBB5082617.1"/>
    <property type="molecule type" value="Genomic_DNA"/>
</dbReference>
<protein>
    <recommendedName>
        <fullName evidence="3">DDE Tnp4 domain-containing protein</fullName>
    </recommendedName>
</protein>
<accession>A0A7W8EL88</accession>
<name>A0A7W8EL88_9ACTN</name>
<proteinExistence type="predicted"/>
<keyword evidence="5" id="KW-1185">Reference proteome</keyword>
<keyword evidence="2" id="KW-0479">Metal-binding</keyword>
<dbReference type="GO" id="GO:0046872">
    <property type="term" value="F:metal ion binding"/>
    <property type="evidence" value="ECO:0007669"/>
    <property type="project" value="UniProtKB-KW"/>
</dbReference>
<reference evidence="4 5" key="1">
    <citation type="submission" date="2020-08" db="EMBL/GenBank/DDBJ databases">
        <title>Genomic Encyclopedia of Type Strains, Phase IV (KMG-IV): sequencing the most valuable type-strain genomes for metagenomic binning, comparative biology and taxonomic classification.</title>
        <authorList>
            <person name="Goeker M."/>
        </authorList>
    </citation>
    <scope>NUCLEOTIDE SEQUENCE [LARGE SCALE GENOMIC DNA]</scope>
    <source>
        <strain evidence="4 5">DSM 45385</strain>
    </source>
</reference>
<dbReference type="AlphaFoldDB" id="A0A7W8EL88"/>
<dbReference type="Proteomes" id="UP000568380">
    <property type="component" value="Unassembled WGS sequence"/>
</dbReference>
<evidence type="ECO:0000313" key="5">
    <source>
        <dbReference type="Proteomes" id="UP000568380"/>
    </source>
</evidence>
<evidence type="ECO:0000256" key="2">
    <source>
        <dbReference type="ARBA" id="ARBA00022723"/>
    </source>
</evidence>
<dbReference type="InterPro" id="IPR027806">
    <property type="entry name" value="HARBI1_dom"/>
</dbReference>
<comment type="caution">
    <text evidence="4">The sequence shown here is derived from an EMBL/GenBank/DDBJ whole genome shotgun (WGS) entry which is preliminary data.</text>
</comment>
<evidence type="ECO:0000259" key="3">
    <source>
        <dbReference type="Pfam" id="PF13359"/>
    </source>
</evidence>
<organism evidence="4 5">
    <name type="scientific">Nonomuraea endophytica</name>
    <dbReference type="NCBI Taxonomy" id="714136"/>
    <lineage>
        <taxon>Bacteria</taxon>
        <taxon>Bacillati</taxon>
        <taxon>Actinomycetota</taxon>
        <taxon>Actinomycetes</taxon>
        <taxon>Streptosporangiales</taxon>
        <taxon>Streptosporangiaceae</taxon>
        <taxon>Nonomuraea</taxon>
    </lineage>
</organism>
<sequence>MHDLTAARDTRLIDAPATGEMMTGADKGYQGGGPIRTPFTHHRHRPSCAPKDANWAHARIPGVGERAVATLKTWKILVKLRYCPRRATAIVQAILILHAIETNRYPG</sequence>
<evidence type="ECO:0000256" key="1">
    <source>
        <dbReference type="ARBA" id="ARBA00001968"/>
    </source>
</evidence>
<comment type="cofactor">
    <cofactor evidence="1">
        <name>a divalent metal cation</name>
        <dbReference type="ChEBI" id="CHEBI:60240"/>
    </cofactor>
</comment>